<dbReference type="GO" id="GO:0050660">
    <property type="term" value="F:flavin adenine dinucleotide binding"/>
    <property type="evidence" value="ECO:0007669"/>
    <property type="project" value="InterPro"/>
</dbReference>
<dbReference type="EMBL" id="ML978126">
    <property type="protein sequence ID" value="KAF2098801.1"/>
    <property type="molecule type" value="Genomic_DNA"/>
</dbReference>
<evidence type="ECO:0000259" key="6">
    <source>
        <dbReference type="Pfam" id="PF01266"/>
    </source>
</evidence>
<dbReference type="Proteomes" id="UP000799772">
    <property type="component" value="Unassembled WGS sequence"/>
</dbReference>
<comment type="similarity">
    <text evidence="2">Belongs to the MSOX/MTOX family.</text>
</comment>
<dbReference type="SUPFAM" id="SSF51905">
    <property type="entry name" value="FAD/NAD(P)-binding domain"/>
    <property type="match status" value="1"/>
</dbReference>
<evidence type="ECO:0000256" key="1">
    <source>
        <dbReference type="ARBA" id="ARBA00001974"/>
    </source>
</evidence>
<keyword evidence="8" id="KW-1185">Reference proteome</keyword>
<keyword evidence="5" id="KW-0560">Oxidoreductase</keyword>
<accession>A0A9P4M5J8</accession>
<evidence type="ECO:0000256" key="5">
    <source>
        <dbReference type="ARBA" id="ARBA00023002"/>
    </source>
</evidence>
<dbReference type="InterPro" id="IPR006076">
    <property type="entry name" value="FAD-dep_OxRdtase"/>
</dbReference>
<proteinExistence type="inferred from homology"/>
<evidence type="ECO:0000313" key="7">
    <source>
        <dbReference type="EMBL" id="KAF2098801.1"/>
    </source>
</evidence>
<reference evidence="7" key="1">
    <citation type="journal article" date="2020" name="Stud. Mycol.">
        <title>101 Dothideomycetes genomes: a test case for predicting lifestyles and emergence of pathogens.</title>
        <authorList>
            <person name="Haridas S."/>
            <person name="Albert R."/>
            <person name="Binder M."/>
            <person name="Bloem J."/>
            <person name="Labutti K."/>
            <person name="Salamov A."/>
            <person name="Andreopoulos B."/>
            <person name="Baker S."/>
            <person name="Barry K."/>
            <person name="Bills G."/>
            <person name="Bluhm B."/>
            <person name="Cannon C."/>
            <person name="Castanera R."/>
            <person name="Culley D."/>
            <person name="Daum C."/>
            <person name="Ezra D."/>
            <person name="Gonzalez J."/>
            <person name="Henrissat B."/>
            <person name="Kuo A."/>
            <person name="Liang C."/>
            <person name="Lipzen A."/>
            <person name="Lutzoni F."/>
            <person name="Magnuson J."/>
            <person name="Mondo S."/>
            <person name="Nolan M."/>
            <person name="Ohm R."/>
            <person name="Pangilinan J."/>
            <person name="Park H.-J."/>
            <person name="Ramirez L."/>
            <person name="Alfaro M."/>
            <person name="Sun H."/>
            <person name="Tritt A."/>
            <person name="Yoshinaga Y."/>
            <person name="Zwiers L.-H."/>
            <person name="Turgeon B."/>
            <person name="Goodwin S."/>
            <person name="Spatafora J."/>
            <person name="Crous P."/>
            <person name="Grigoriev I."/>
        </authorList>
    </citation>
    <scope>NUCLEOTIDE SEQUENCE</scope>
    <source>
        <strain evidence="7">CBS 133067</strain>
    </source>
</reference>
<dbReference type="AlphaFoldDB" id="A0A9P4M5J8"/>
<keyword evidence="3" id="KW-0285">Flavoprotein</keyword>
<dbReference type="OrthoDB" id="2219495at2759"/>
<sequence>MDGDKTEVVAILGAGAWGLSTALHLIDAGYTNVTVFDQASEVPSPYSGAYDLNKIVRAEYEDEFYTELALEAINRWRTPFWGWNFHQVGYVVATSSAAPAKAVDHLEAALSSIKDHPVFAPGISSLNKSEDFKKIYWQFSGPMTGFKGYLNRLAGYAHSSNAMADLHRYLVSRGVKFILGAQEGKAVKLLYNTSNPSERRCTRFQVASGRVHQARRTIVCVGAYAATLIPEMGSFVIAKCWSVAHVQLTERECDYLRGIPVLNVRDLGFFFEPDPATRLLKLCPLGAGYINSDANTGLSLPPSGSQRAPKDYIPASDEKKLRRLLKETLPQLADRPFVDQRLCWFSDTSDSEYCVDFVPDTGGSLIVLSGDSGHGFKMMPIVGEWVLKLLRDGRQVRPRRQFRQTQKRDADWGNDVSWRIGTTKEIREVVEEQDRMVKARL</sequence>
<evidence type="ECO:0000256" key="2">
    <source>
        <dbReference type="ARBA" id="ARBA00010989"/>
    </source>
</evidence>
<evidence type="ECO:0000313" key="8">
    <source>
        <dbReference type="Proteomes" id="UP000799772"/>
    </source>
</evidence>
<dbReference type="InterPro" id="IPR045170">
    <property type="entry name" value="MTOX"/>
</dbReference>
<dbReference type="PANTHER" id="PTHR10961">
    <property type="entry name" value="PEROXISOMAL SARCOSINE OXIDASE"/>
    <property type="match status" value="1"/>
</dbReference>
<organism evidence="7 8">
    <name type="scientific">Rhizodiscina lignyota</name>
    <dbReference type="NCBI Taxonomy" id="1504668"/>
    <lineage>
        <taxon>Eukaryota</taxon>
        <taxon>Fungi</taxon>
        <taxon>Dikarya</taxon>
        <taxon>Ascomycota</taxon>
        <taxon>Pezizomycotina</taxon>
        <taxon>Dothideomycetes</taxon>
        <taxon>Pleosporomycetidae</taxon>
        <taxon>Aulographales</taxon>
        <taxon>Rhizodiscinaceae</taxon>
        <taxon>Rhizodiscina</taxon>
    </lineage>
</organism>
<dbReference type="Gene3D" id="3.50.50.60">
    <property type="entry name" value="FAD/NAD(P)-binding domain"/>
    <property type="match status" value="1"/>
</dbReference>
<dbReference type="GO" id="GO:0008115">
    <property type="term" value="F:sarcosine oxidase activity"/>
    <property type="evidence" value="ECO:0007669"/>
    <property type="project" value="TreeGrafter"/>
</dbReference>
<dbReference type="Pfam" id="PF01266">
    <property type="entry name" value="DAO"/>
    <property type="match status" value="1"/>
</dbReference>
<protein>
    <submittedName>
        <fullName evidence="7">Oxygen oxidoreductase</fullName>
    </submittedName>
</protein>
<dbReference type="Gene3D" id="3.30.9.10">
    <property type="entry name" value="D-Amino Acid Oxidase, subunit A, domain 2"/>
    <property type="match status" value="1"/>
</dbReference>
<dbReference type="InterPro" id="IPR036188">
    <property type="entry name" value="FAD/NAD-bd_sf"/>
</dbReference>
<evidence type="ECO:0000256" key="4">
    <source>
        <dbReference type="ARBA" id="ARBA00022827"/>
    </source>
</evidence>
<dbReference type="PANTHER" id="PTHR10961:SF26">
    <property type="entry name" value="L-SACCHAROPINE OXIDASE"/>
    <property type="match status" value="1"/>
</dbReference>
<evidence type="ECO:0000256" key="3">
    <source>
        <dbReference type="ARBA" id="ARBA00022630"/>
    </source>
</evidence>
<name>A0A9P4M5J8_9PEZI</name>
<comment type="caution">
    <text evidence="7">The sequence shown here is derived from an EMBL/GenBank/DDBJ whole genome shotgun (WGS) entry which is preliminary data.</text>
</comment>
<feature type="domain" description="FAD dependent oxidoreductase" evidence="6">
    <location>
        <begin position="9"/>
        <end position="387"/>
    </location>
</feature>
<comment type="cofactor">
    <cofactor evidence="1">
        <name>FAD</name>
        <dbReference type="ChEBI" id="CHEBI:57692"/>
    </cofactor>
</comment>
<dbReference type="GO" id="GO:0051698">
    <property type="term" value="F:saccharopine oxidase activity"/>
    <property type="evidence" value="ECO:0007669"/>
    <property type="project" value="TreeGrafter"/>
</dbReference>
<keyword evidence="4" id="KW-0274">FAD</keyword>
<gene>
    <name evidence="7" type="ORF">NA57DRAFT_76039</name>
</gene>